<dbReference type="AlphaFoldDB" id="A0A0E9QM29"/>
<organism evidence="1">
    <name type="scientific">Anguilla anguilla</name>
    <name type="common">European freshwater eel</name>
    <name type="synonym">Muraena anguilla</name>
    <dbReference type="NCBI Taxonomy" id="7936"/>
    <lineage>
        <taxon>Eukaryota</taxon>
        <taxon>Metazoa</taxon>
        <taxon>Chordata</taxon>
        <taxon>Craniata</taxon>
        <taxon>Vertebrata</taxon>
        <taxon>Euteleostomi</taxon>
        <taxon>Actinopterygii</taxon>
        <taxon>Neopterygii</taxon>
        <taxon>Teleostei</taxon>
        <taxon>Anguilliformes</taxon>
        <taxon>Anguillidae</taxon>
        <taxon>Anguilla</taxon>
    </lineage>
</organism>
<proteinExistence type="predicted"/>
<evidence type="ECO:0000313" key="1">
    <source>
        <dbReference type="EMBL" id="JAH17557.1"/>
    </source>
</evidence>
<reference evidence="1" key="1">
    <citation type="submission" date="2014-11" db="EMBL/GenBank/DDBJ databases">
        <authorList>
            <person name="Amaro Gonzalez C."/>
        </authorList>
    </citation>
    <scope>NUCLEOTIDE SEQUENCE</scope>
</reference>
<reference evidence="1" key="2">
    <citation type="journal article" date="2015" name="Fish Shellfish Immunol.">
        <title>Early steps in the European eel (Anguilla anguilla)-Vibrio vulnificus interaction in the gills: Role of the RtxA13 toxin.</title>
        <authorList>
            <person name="Callol A."/>
            <person name="Pajuelo D."/>
            <person name="Ebbesson L."/>
            <person name="Teles M."/>
            <person name="MacKenzie S."/>
            <person name="Amaro C."/>
        </authorList>
    </citation>
    <scope>NUCLEOTIDE SEQUENCE</scope>
</reference>
<protein>
    <submittedName>
        <fullName evidence="1">Uncharacterized protein</fullName>
    </submittedName>
</protein>
<accession>A0A0E9QM29</accession>
<sequence>MDCGGKHGTLGTVVLWLKHLHR</sequence>
<dbReference type="EMBL" id="GBXM01091020">
    <property type="protein sequence ID" value="JAH17557.1"/>
    <property type="molecule type" value="Transcribed_RNA"/>
</dbReference>
<name>A0A0E9QM29_ANGAN</name>